<reference evidence="1" key="1">
    <citation type="submission" date="2019-03" db="EMBL/GenBank/DDBJ databases">
        <title>Lake Tanganyika Metagenome-Assembled Genomes (MAGs).</title>
        <authorList>
            <person name="Tran P."/>
        </authorList>
    </citation>
    <scope>NUCLEOTIDE SEQUENCE</scope>
    <source>
        <strain evidence="1">K_DeepCast_65m_m2_066</strain>
    </source>
</reference>
<organism evidence="1 2">
    <name type="scientific">Tectimicrobiota bacterium</name>
    <dbReference type="NCBI Taxonomy" id="2528274"/>
    <lineage>
        <taxon>Bacteria</taxon>
        <taxon>Pseudomonadati</taxon>
        <taxon>Nitrospinota/Tectimicrobiota group</taxon>
        <taxon>Candidatus Tectimicrobiota</taxon>
    </lineage>
</organism>
<comment type="caution">
    <text evidence="1">The sequence shown here is derived from an EMBL/GenBank/DDBJ whole genome shotgun (WGS) entry which is preliminary data.</text>
</comment>
<dbReference type="AlphaFoldDB" id="A0A937W169"/>
<dbReference type="EMBL" id="VGLS01000297">
    <property type="protein sequence ID" value="MBM3224318.1"/>
    <property type="molecule type" value="Genomic_DNA"/>
</dbReference>
<proteinExistence type="predicted"/>
<gene>
    <name evidence="1" type="ORF">FJZ47_11000</name>
</gene>
<sequence length="19" mass="2174">MFNKTQNFLFCDGHCAALL</sequence>
<protein>
    <submittedName>
        <fullName evidence="1">Uncharacterized protein</fullName>
    </submittedName>
</protein>
<accession>A0A937W169</accession>
<evidence type="ECO:0000313" key="1">
    <source>
        <dbReference type="EMBL" id="MBM3224318.1"/>
    </source>
</evidence>
<name>A0A937W169_UNCTE</name>
<evidence type="ECO:0000313" key="2">
    <source>
        <dbReference type="Proteomes" id="UP000712673"/>
    </source>
</evidence>
<dbReference type="Proteomes" id="UP000712673">
    <property type="component" value="Unassembled WGS sequence"/>
</dbReference>